<proteinExistence type="predicted"/>
<protein>
    <submittedName>
        <fullName evidence="2">Uncharacterized protein</fullName>
    </submittedName>
</protein>
<reference evidence="2 3" key="1">
    <citation type="submission" date="2011-08" db="EMBL/GenBank/DDBJ databases">
        <authorList>
            <person name="Liu Z.J."/>
            <person name="Shi F.L."/>
            <person name="Lu J.Q."/>
            <person name="Li M."/>
            <person name="Wang Z.L."/>
        </authorList>
    </citation>
    <scope>NUCLEOTIDE SEQUENCE [LARGE SCALE GENOMIC DNA]</scope>
    <source>
        <strain evidence="2 3">USNM 41457</strain>
    </source>
</reference>
<keyword evidence="1" id="KW-0732">Signal</keyword>
<organism evidence="2 3">
    <name type="scientific">Edhazardia aedis (strain USNM 41457)</name>
    <name type="common">Microsporidian parasite</name>
    <dbReference type="NCBI Taxonomy" id="1003232"/>
    <lineage>
        <taxon>Eukaryota</taxon>
        <taxon>Fungi</taxon>
        <taxon>Fungi incertae sedis</taxon>
        <taxon>Microsporidia</taxon>
        <taxon>Edhazardia</taxon>
    </lineage>
</organism>
<evidence type="ECO:0000313" key="3">
    <source>
        <dbReference type="Proteomes" id="UP000003163"/>
    </source>
</evidence>
<dbReference type="HOGENOM" id="CLU_486613_0_0_1"/>
<reference evidence="3" key="2">
    <citation type="submission" date="2015-07" db="EMBL/GenBank/DDBJ databases">
        <title>Contrasting host-pathogen interactions and genome evolution in two generalist and specialist microsporidian pathogens of mosquitoes.</title>
        <authorList>
            <consortium name="The Broad Institute Genomics Platform"/>
            <consortium name="The Broad Institute Genome Sequencing Center for Infectious Disease"/>
            <person name="Cuomo C.A."/>
            <person name="Sanscrainte N.D."/>
            <person name="Goldberg J.M."/>
            <person name="Heiman D."/>
            <person name="Young S."/>
            <person name="Zeng Q."/>
            <person name="Becnel J.J."/>
            <person name="Birren B.W."/>
        </authorList>
    </citation>
    <scope>NUCLEOTIDE SEQUENCE [LARGE SCALE GENOMIC DNA]</scope>
    <source>
        <strain evidence="3">USNM 41457</strain>
    </source>
</reference>
<keyword evidence="3" id="KW-1185">Reference proteome</keyword>
<dbReference type="InParanoid" id="J9D8Z5"/>
<dbReference type="VEuPathDB" id="MicrosporidiaDB:EDEG_00152"/>
<sequence length="560" mass="65608">MNLISMWVFFCFIIIFKLPGSSSFTQRNSIFSKINNEKAFLESSQSNITGTLNNNEQNLSEELDLNLKSSFINSIDQDNNSAFFNFTNSHKNQNNQTNINVDEFFTSIKNKIFTQKNNKNLVHKNVSVEKEILDNSGNSEIRTLPRIAENNTVFTKHNQDENISEESHLSFIFNQLKLLMVMLTDLLLLEKKDNQLKRPCVFFEPEDEKNDTKEHLVISKNVHNILSLYMNQNRNQSDIFYRDFFQNDNRRSEIINKIINNQSIQELLIGSNSSFIYPNHILHFDNRAFLSEFKRFKEKTRDFQFLPILIEKSNFQGYKNKKNIKDEEEEEKDILFNQTNDNISEPCTQIHLNNTNNRVFYQNNNISYVDFWSDLKKQMKNFKELTLDCFLSECSEANAHLIQLISDYNFALCLNANQLVLDFENLQKARAIEKCYLKSVNCAIINILAKKELRLCRTSLRFIENDNIVRVKVGNTVRVRGYHAGLAERIDESQNKFNNSINIQENKIDFNAKKILSELIDVCANFKFINFDTRDVLTKFEAQKIEELLGSRVLMIVYVI</sequence>
<dbReference type="AlphaFoldDB" id="J9D8Z5"/>
<evidence type="ECO:0000313" key="2">
    <source>
        <dbReference type="EMBL" id="EJW04236.1"/>
    </source>
</evidence>
<feature type="chain" id="PRO_5003822879" evidence="1">
    <location>
        <begin position="24"/>
        <end position="560"/>
    </location>
</feature>
<gene>
    <name evidence="2" type="ORF">EDEG_00152</name>
</gene>
<evidence type="ECO:0000256" key="1">
    <source>
        <dbReference type="SAM" id="SignalP"/>
    </source>
</evidence>
<comment type="caution">
    <text evidence="2">The sequence shown here is derived from an EMBL/GenBank/DDBJ whole genome shotgun (WGS) entry which is preliminary data.</text>
</comment>
<dbReference type="Proteomes" id="UP000003163">
    <property type="component" value="Unassembled WGS sequence"/>
</dbReference>
<dbReference type="EMBL" id="AFBI03000002">
    <property type="protein sequence ID" value="EJW04236.1"/>
    <property type="molecule type" value="Genomic_DNA"/>
</dbReference>
<name>J9D8Z5_EDHAE</name>
<feature type="signal peptide" evidence="1">
    <location>
        <begin position="1"/>
        <end position="23"/>
    </location>
</feature>
<accession>J9D8Z5</accession>